<organism evidence="1 2">
    <name type="scientific">Lysinibacillus mangiferihumi</name>
    <dbReference type="NCBI Taxonomy" id="1130819"/>
    <lineage>
        <taxon>Bacteria</taxon>
        <taxon>Bacillati</taxon>
        <taxon>Bacillota</taxon>
        <taxon>Bacilli</taxon>
        <taxon>Bacillales</taxon>
        <taxon>Bacillaceae</taxon>
        <taxon>Lysinibacillus</taxon>
    </lineage>
</organism>
<proteinExistence type="predicted"/>
<dbReference type="Pfam" id="PF05114">
    <property type="entry name" value="MbnB_TglH_ChrH"/>
    <property type="match status" value="1"/>
</dbReference>
<dbReference type="EMBL" id="SZPU01000145">
    <property type="protein sequence ID" value="TKI52992.1"/>
    <property type="molecule type" value="Genomic_DNA"/>
</dbReference>
<protein>
    <submittedName>
        <fullName evidence="1">DUF692 family protein</fullName>
    </submittedName>
</protein>
<dbReference type="Proteomes" id="UP000308744">
    <property type="component" value="Unassembled WGS sequence"/>
</dbReference>
<evidence type="ECO:0000313" key="1">
    <source>
        <dbReference type="EMBL" id="TKI52992.1"/>
    </source>
</evidence>
<comment type="caution">
    <text evidence="1">The sequence shown here is derived from an EMBL/GenBank/DDBJ whole genome shotgun (WGS) entry which is preliminary data.</text>
</comment>
<dbReference type="InterPro" id="IPR007801">
    <property type="entry name" value="MbnB/TglH/ChrH"/>
</dbReference>
<dbReference type="AlphaFoldDB" id="A0A4U2Y0J3"/>
<sequence>MNKKIIEKVNAIPFLGVGVAWVEEDEFIHFAKELDPTLNYLEVHPPSNFDNVPFNIPKVAHSSLLPLADEKHLNEKLVNHIFQQAKDLNCHWLGDHVSILGTSTGIDFNYIFPPVLDSSLSDRLGERVLNFIERFEIPVVMEMGPRYWSLNNEDGLSDYKLLKDVSLNTDVPIIFDIPHCLTTAKNTGVSFKEIVELLKDVKVLELHIGAEGFTDTNRTKIDEWNALELCLNTFPTIKGITMEYSNNDFKSYKENVLRLSELVAKYKSSGVIA</sequence>
<dbReference type="Gene3D" id="3.20.20.150">
    <property type="entry name" value="Divalent-metal-dependent TIM barrel enzymes"/>
    <property type="match status" value="1"/>
</dbReference>
<name>A0A4U2Y0J3_9BACI</name>
<keyword evidence="2" id="KW-1185">Reference proteome</keyword>
<evidence type="ECO:0000313" key="2">
    <source>
        <dbReference type="Proteomes" id="UP000308744"/>
    </source>
</evidence>
<gene>
    <name evidence="1" type="ORF">FC756_26225</name>
</gene>
<accession>A0A4U2Y0J3</accession>
<dbReference type="RefSeq" id="WP_107897190.1">
    <property type="nucleotide sequence ID" value="NZ_PYWM01000033.1"/>
</dbReference>
<reference evidence="1 2" key="1">
    <citation type="submission" date="2019-04" db="EMBL/GenBank/DDBJ databases">
        <title>Lysinibacillus genome sequencing.</title>
        <authorList>
            <person name="Dunlap C."/>
        </authorList>
    </citation>
    <scope>NUCLEOTIDE SEQUENCE [LARGE SCALE GENOMIC DNA]</scope>
    <source>
        <strain evidence="1 2">CCTCC AB 2010389</strain>
    </source>
</reference>